<name>A0A653E7N3_9PSED</name>
<dbReference type="EMBL" id="LR215729">
    <property type="protein sequence ID" value="VEV98101.1"/>
    <property type="molecule type" value="Genomic_DNA"/>
</dbReference>
<organism evidence="1">
    <name type="scientific">Pseudomonas marincola</name>
    <dbReference type="NCBI Taxonomy" id="437900"/>
    <lineage>
        <taxon>Bacteria</taxon>
        <taxon>Pseudomonadati</taxon>
        <taxon>Pseudomonadota</taxon>
        <taxon>Gammaproteobacteria</taxon>
        <taxon>Pseudomonadales</taxon>
        <taxon>Pseudomonadaceae</taxon>
        <taxon>Pseudomonas</taxon>
    </lineage>
</organism>
<reference evidence="1" key="1">
    <citation type="submission" date="2019-02" db="EMBL/GenBank/DDBJ databases">
        <authorList>
            <consortium name="Genoscope - CEA"/>
            <person name="William W."/>
        </authorList>
    </citation>
    <scope>NUCLEOTIDE SEQUENCE [LARGE SCALE GENOMIC DNA]</scope>
    <source>
        <strain evidence="1">YSy11</strain>
    </source>
</reference>
<evidence type="ECO:0000313" key="1">
    <source>
        <dbReference type="EMBL" id="VEV98101.1"/>
    </source>
</evidence>
<gene>
    <name evidence="1" type="ORF">PMYSY11_3057</name>
</gene>
<sequence>MRKEQRWTESVIKPDRLKWVARSNASRRESAERDAAFEYGPEQLTSEARCKGGTSCRLGSMLIDSFG</sequence>
<protein>
    <submittedName>
        <fullName evidence="1">Uncharacterized protein</fullName>
    </submittedName>
</protein>
<dbReference type="AlphaFoldDB" id="A0A653E7N3"/>
<proteinExistence type="predicted"/>
<accession>A0A653E7N3</accession>